<dbReference type="Proteomes" id="UP000283254">
    <property type="component" value="Unassembled WGS sequence"/>
</dbReference>
<dbReference type="OrthoDB" id="581741at2"/>
<dbReference type="GO" id="GO:0016020">
    <property type="term" value="C:membrane"/>
    <property type="evidence" value="ECO:0007669"/>
    <property type="project" value="UniProtKB-SubCell"/>
</dbReference>
<gene>
    <name evidence="6" type="ORF">NM04_03235</name>
</gene>
<keyword evidence="7" id="KW-1185">Reference proteome</keyword>
<organism evidence="6 7">
    <name type="scientific">Massilia aurea</name>
    <dbReference type="NCBI Taxonomy" id="373040"/>
    <lineage>
        <taxon>Bacteria</taxon>
        <taxon>Pseudomonadati</taxon>
        <taxon>Pseudomonadota</taxon>
        <taxon>Betaproteobacteria</taxon>
        <taxon>Burkholderiales</taxon>
        <taxon>Oxalobacteraceae</taxon>
        <taxon>Telluria group</taxon>
        <taxon>Massilia</taxon>
    </lineage>
</organism>
<dbReference type="EMBL" id="JSAB01000025">
    <property type="protein sequence ID" value="RNF32207.1"/>
    <property type="molecule type" value="Genomic_DNA"/>
</dbReference>
<protein>
    <recommendedName>
        <fullName evidence="8">Na+-dependent transporter</fullName>
    </recommendedName>
</protein>
<sequence>MDMLHELVALALHASLLLLALSIGLDIARGDGLYVLRRPRLLARALLAVVVVVPLVAALLVALLPLKESVEIAIVLMAVSPLPPLALPREIRSGGRKPYAYGLLVAVGVLSIVTVPAAVAILAWLFDAHAVVDPLAVAQLVFVSLFVPLGLGLGLRALAPGPAAHAAPVVGNVAVGFLALACLPVLVSAAPELARLVGDGTVLVILAVVLAGLVAGHLLGGPEPHDRVALALSSATRHPGIAMLVASANSLGDEVRATVLLFVIVGLLAAIPYQLWLRRHTLVPQ</sequence>
<keyword evidence="2 5" id="KW-0812">Transmembrane</keyword>
<dbReference type="Gene3D" id="1.20.1530.20">
    <property type="match status" value="1"/>
</dbReference>
<feature type="transmembrane region" description="Helical" evidence="5">
    <location>
        <begin position="170"/>
        <end position="190"/>
    </location>
</feature>
<evidence type="ECO:0000256" key="3">
    <source>
        <dbReference type="ARBA" id="ARBA00022989"/>
    </source>
</evidence>
<evidence type="ECO:0000313" key="7">
    <source>
        <dbReference type="Proteomes" id="UP000283254"/>
    </source>
</evidence>
<feature type="transmembrane region" description="Helical" evidence="5">
    <location>
        <begin position="41"/>
        <end position="64"/>
    </location>
</feature>
<reference evidence="6" key="1">
    <citation type="submission" date="2014-10" db="EMBL/GenBank/DDBJ databases">
        <title>Massilia sp. genome.</title>
        <authorList>
            <person name="Xu B."/>
            <person name="Dai L."/>
            <person name="Huang Z."/>
        </authorList>
    </citation>
    <scope>NUCLEOTIDE SEQUENCE [LARGE SCALE GENOMIC DNA]</scope>
    <source>
        <strain evidence="6">CFS-1</strain>
    </source>
</reference>
<feature type="transmembrane region" description="Helical" evidence="5">
    <location>
        <begin position="202"/>
        <end position="221"/>
    </location>
</feature>
<comment type="caution">
    <text evidence="6">The sequence shown here is derived from an EMBL/GenBank/DDBJ whole genome shotgun (WGS) entry which is preliminary data.</text>
</comment>
<dbReference type="Pfam" id="PF01758">
    <property type="entry name" value="SBF"/>
    <property type="match status" value="1"/>
</dbReference>
<dbReference type="InterPro" id="IPR038770">
    <property type="entry name" value="Na+/solute_symporter_sf"/>
</dbReference>
<evidence type="ECO:0000256" key="1">
    <source>
        <dbReference type="ARBA" id="ARBA00004141"/>
    </source>
</evidence>
<dbReference type="InterPro" id="IPR002657">
    <property type="entry name" value="BilAc:Na_symport/Acr3"/>
</dbReference>
<keyword evidence="4 5" id="KW-0472">Membrane</keyword>
<dbReference type="AlphaFoldDB" id="A0A422QQA4"/>
<feature type="transmembrane region" description="Helical" evidence="5">
    <location>
        <begin position="257"/>
        <end position="277"/>
    </location>
</feature>
<evidence type="ECO:0000313" key="6">
    <source>
        <dbReference type="EMBL" id="RNF32207.1"/>
    </source>
</evidence>
<feature type="transmembrane region" description="Helical" evidence="5">
    <location>
        <begin position="137"/>
        <end position="158"/>
    </location>
</feature>
<proteinExistence type="predicted"/>
<name>A0A422QQA4_9BURK</name>
<keyword evidence="3 5" id="KW-1133">Transmembrane helix</keyword>
<accession>A0A422QQA4</accession>
<dbReference type="RefSeq" id="WP_123068108.1">
    <property type="nucleotide sequence ID" value="NZ_JSAB01000025.1"/>
</dbReference>
<feature type="transmembrane region" description="Helical" evidence="5">
    <location>
        <begin position="99"/>
        <end position="125"/>
    </location>
</feature>
<evidence type="ECO:0000256" key="2">
    <source>
        <dbReference type="ARBA" id="ARBA00022692"/>
    </source>
</evidence>
<evidence type="ECO:0000256" key="5">
    <source>
        <dbReference type="SAM" id="Phobius"/>
    </source>
</evidence>
<evidence type="ECO:0000256" key="4">
    <source>
        <dbReference type="ARBA" id="ARBA00023136"/>
    </source>
</evidence>
<feature type="transmembrane region" description="Helical" evidence="5">
    <location>
        <begin position="6"/>
        <end position="29"/>
    </location>
</feature>
<comment type="subcellular location">
    <subcellularLocation>
        <location evidence="1">Membrane</location>
        <topology evidence="1">Multi-pass membrane protein</topology>
    </subcellularLocation>
</comment>
<evidence type="ECO:0008006" key="8">
    <source>
        <dbReference type="Google" id="ProtNLM"/>
    </source>
</evidence>